<dbReference type="InterPro" id="IPR029063">
    <property type="entry name" value="SAM-dependent_MTases_sf"/>
</dbReference>
<dbReference type="GO" id="GO:0016226">
    <property type="term" value="P:iron-sulfur cluster assembly"/>
    <property type="evidence" value="ECO:0007669"/>
    <property type="project" value="InterPro"/>
</dbReference>
<dbReference type="PANTHER" id="PTHR13273">
    <property type="entry name" value="ANAMORSIN"/>
    <property type="match status" value="1"/>
</dbReference>
<evidence type="ECO:0000313" key="1">
    <source>
        <dbReference type="EMBL" id="KAK4361996.1"/>
    </source>
</evidence>
<dbReference type="Proteomes" id="UP001291623">
    <property type="component" value="Unassembled WGS sequence"/>
</dbReference>
<evidence type="ECO:0000313" key="2">
    <source>
        <dbReference type="Proteomes" id="UP001291623"/>
    </source>
</evidence>
<reference evidence="1" key="1">
    <citation type="submission" date="2023-12" db="EMBL/GenBank/DDBJ databases">
        <title>Genome assembly of Anisodus tanguticus.</title>
        <authorList>
            <person name="Wang Y.-J."/>
        </authorList>
    </citation>
    <scope>NUCLEOTIDE SEQUENCE</scope>
    <source>
        <strain evidence="1">KB-2021</strain>
        <tissue evidence="1">Leaf</tissue>
    </source>
</reference>
<dbReference type="InterPro" id="IPR007785">
    <property type="entry name" value="Anamorsin"/>
</dbReference>
<dbReference type="AlphaFoldDB" id="A0AAE1S1Y4"/>
<keyword evidence="2" id="KW-1185">Reference proteome</keyword>
<protein>
    <submittedName>
        <fullName evidence="1">Uncharacterized protein</fullName>
    </submittedName>
</protein>
<dbReference type="GO" id="GO:0005737">
    <property type="term" value="C:cytoplasm"/>
    <property type="evidence" value="ECO:0007669"/>
    <property type="project" value="InterPro"/>
</dbReference>
<accession>A0AAE1S1Y4</accession>
<dbReference type="GO" id="GO:0051536">
    <property type="term" value="F:iron-sulfur cluster binding"/>
    <property type="evidence" value="ECO:0007669"/>
    <property type="project" value="InterPro"/>
</dbReference>
<sequence>MDGQVGDGSVLVLVEDVKVPISVVHNAISILKKEGVEKLDPMIVTQASSQSLTSVESASMDIVALICRSLEFPSDKLCGDISRVLKPGGTVLLSLSSQSVSKASKLHP</sequence>
<gene>
    <name evidence="1" type="ORF">RND71_017237</name>
</gene>
<proteinExistence type="predicted"/>
<comment type="caution">
    <text evidence="1">The sequence shown here is derived from an EMBL/GenBank/DDBJ whole genome shotgun (WGS) entry which is preliminary data.</text>
</comment>
<organism evidence="1 2">
    <name type="scientific">Anisodus tanguticus</name>
    <dbReference type="NCBI Taxonomy" id="243964"/>
    <lineage>
        <taxon>Eukaryota</taxon>
        <taxon>Viridiplantae</taxon>
        <taxon>Streptophyta</taxon>
        <taxon>Embryophyta</taxon>
        <taxon>Tracheophyta</taxon>
        <taxon>Spermatophyta</taxon>
        <taxon>Magnoliopsida</taxon>
        <taxon>eudicotyledons</taxon>
        <taxon>Gunneridae</taxon>
        <taxon>Pentapetalae</taxon>
        <taxon>asterids</taxon>
        <taxon>lamiids</taxon>
        <taxon>Solanales</taxon>
        <taxon>Solanaceae</taxon>
        <taxon>Solanoideae</taxon>
        <taxon>Hyoscyameae</taxon>
        <taxon>Anisodus</taxon>
    </lineage>
</organism>
<name>A0AAE1S1Y4_9SOLA</name>
<dbReference type="PANTHER" id="PTHR13273:SF14">
    <property type="entry name" value="ANAMORSIN"/>
    <property type="match status" value="1"/>
</dbReference>
<dbReference type="EMBL" id="JAVYJV010000009">
    <property type="protein sequence ID" value="KAK4361996.1"/>
    <property type="molecule type" value="Genomic_DNA"/>
</dbReference>
<dbReference type="Gene3D" id="3.40.50.150">
    <property type="entry name" value="Vaccinia Virus protein VP39"/>
    <property type="match status" value="1"/>
</dbReference>